<protein>
    <submittedName>
        <fullName evidence="3">Peptidoglycan/LPS O-acetylase OafA/YrhL</fullName>
    </submittedName>
</protein>
<keyword evidence="2" id="KW-0472">Membrane</keyword>
<accession>A0A839E1V7</accession>
<name>A0A839E1V7_9PSEU</name>
<feature type="transmembrane region" description="Helical" evidence="2">
    <location>
        <begin position="112"/>
        <end position="131"/>
    </location>
</feature>
<reference evidence="3 4" key="1">
    <citation type="submission" date="2020-07" db="EMBL/GenBank/DDBJ databases">
        <title>Sequencing the genomes of 1000 actinobacteria strains.</title>
        <authorList>
            <person name="Klenk H.-P."/>
        </authorList>
    </citation>
    <scope>NUCLEOTIDE SEQUENCE [LARGE SCALE GENOMIC DNA]</scope>
    <source>
        <strain evidence="3 4">DSM 45975</strain>
    </source>
</reference>
<organism evidence="3 4">
    <name type="scientific">Halosaccharopolyspora lacisalsi</name>
    <dbReference type="NCBI Taxonomy" id="1000566"/>
    <lineage>
        <taxon>Bacteria</taxon>
        <taxon>Bacillati</taxon>
        <taxon>Actinomycetota</taxon>
        <taxon>Actinomycetes</taxon>
        <taxon>Pseudonocardiales</taxon>
        <taxon>Pseudonocardiaceae</taxon>
        <taxon>Halosaccharopolyspora</taxon>
    </lineage>
</organism>
<feature type="region of interest" description="Disordered" evidence="1">
    <location>
        <begin position="1"/>
        <end position="21"/>
    </location>
</feature>
<evidence type="ECO:0000256" key="2">
    <source>
        <dbReference type="SAM" id="Phobius"/>
    </source>
</evidence>
<evidence type="ECO:0000256" key="1">
    <source>
        <dbReference type="SAM" id="MobiDB-lite"/>
    </source>
</evidence>
<keyword evidence="2" id="KW-0812">Transmembrane</keyword>
<feature type="transmembrane region" description="Helical" evidence="2">
    <location>
        <begin position="343"/>
        <end position="362"/>
    </location>
</feature>
<comment type="caution">
    <text evidence="3">The sequence shown here is derived from an EMBL/GenBank/DDBJ whole genome shotgun (WGS) entry which is preliminary data.</text>
</comment>
<dbReference type="RefSeq" id="WP_328796097.1">
    <property type="nucleotide sequence ID" value="NZ_JACGWZ010000003.1"/>
</dbReference>
<proteinExistence type="predicted"/>
<feature type="compositionally biased region" description="Polar residues" evidence="1">
    <location>
        <begin position="1"/>
        <end position="18"/>
    </location>
</feature>
<sequence length="575" mass="62343">MTEISSESTSQRDTTPPVSQRDRLERLRLARSGPWLLGLLALVPPVMMLREVLNYSQMHFYDYWWVLLDITNPDGSLRPWELLNFRNEHPFVLPTLLFWLSARFGDGLNQPLGALIIVFGVASVLLVWRLLPSGLGRWPRAGLVVATSTLVFNPHGIHNYVRSMSGASWLLALMLVLAALLAMQRGRPLVAVALGLLASISYGTSFALWPGLVLMAWLRGDRRRWVITPAVVGVLVVATWFVLRGPQGGGDSPTGDPAQVALTGLSMLGLVWTGSGVAIALLAAVAGLAVLALHVPTSLSPENRRSSAPWWGLVVYALGCAVMISGSRAAFGTEAGLQSRYNSMAAALWIALLVIVVSWPRVRRPGTRAVVLGSTVVATVTLSVPMAQTVREDSSTQRLLAVAARVGATDTLTSRFPRPQQLLPRLRDLGHYPFSDEFGLGCGQGIEVGARVNTSKWRTPGIGSYREPLPNGRNVLLNVEHDKLHDDTRLLKGWAISGIERARCVVVLDAADRVVGGGVVDLPRPQAETKTPGVELGLGYRAVVPAGSGPLRLAFRFPDGWWKRPLSRNPEVANS</sequence>
<gene>
    <name evidence="3" type="ORF">FHX42_002742</name>
</gene>
<feature type="transmembrane region" description="Helical" evidence="2">
    <location>
        <begin position="189"/>
        <end position="218"/>
    </location>
</feature>
<dbReference type="EMBL" id="JACGWZ010000003">
    <property type="protein sequence ID" value="MBA8825391.1"/>
    <property type="molecule type" value="Genomic_DNA"/>
</dbReference>
<keyword evidence="2" id="KW-1133">Transmembrane helix</keyword>
<feature type="transmembrane region" description="Helical" evidence="2">
    <location>
        <begin position="225"/>
        <end position="243"/>
    </location>
</feature>
<feature type="transmembrane region" description="Helical" evidence="2">
    <location>
        <begin position="270"/>
        <end position="296"/>
    </location>
</feature>
<feature type="transmembrane region" description="Helical" evidence="2">
    <location>
        <begin position="308"/>
        <end position="331"/>
    </location>
</feature>
<dbReference type="AlphaFoldDB" id="A0A839E1V7"/>
<evidence type="ECO:0000313" key="4">
    <source>
        <dbReference type="Proteomes" id="UP000569329"/>
    </source>
</evidence>
<keyword evidence="4" id="KW-1185">Reference proteome</keyword>
<evidence type="ECO:0000313" key="3">
    <source>
        <dbReference type="EMBL" id="MBA8825391.1"/>
    </source>
</evidence>
<feature type="transmembrane region" description="Helical" evidence="2">
    <location>
        <begin position="166"/>
        <end position="183"/>
    </location>
</feature>
<dbReference type="Proteomes" id="UP000569329">
    <property type="component" value="Unassembled WGS sequence"/>
</dbReference>